<feature type="region of interest" description="Disordered" evidence="1">
    <location>
        <begin position="488"/>
        <end position="659"/>
    </location>
</feature>
<feature type="region of interest" description="Disordered" evidence="1">
    <location>
        <begin position="406"/>
        <end position="425"/>
    </location>
</feature>
<feature type="region of interest" description="Disordered" evidence="1">
    <location>
        <begin position="438"/>
        <end position="463"/>
    </location>
</feature>
<feature type="compositionally biased region" description="Polar residues" evidence="1">
    <location>
        <begin position="145"/>
        <end position="155"/>
    </location>
</feature>
<dbReference type="HOGENOM" id="CLU_365227_0_0_1"/>
<dbReference type="RefSeq" id="XP_016616922.1">
    <property type="nucleotide sequence ID" value="XM_016766624.1"/>
</dbReference>
<name>A0A0D2HAE9_CLAB1</name>
<feature type="region of interest" description="Disordered" evidence="1">
    <location>
        <begin position="203"/>
        <end position="226"/>
    </location>
</feature>
<dbReference type="OrthoDB" id="4121327at2759"/>
<reference evidence="2" key="1">
    <citation type="submission" date="2015-01" db="EMBL/GenBank/DDBJ databases">
        <title>The Genome Sequence of Cladophialophora bantiana CBS 173.52.</title>
        <authorList>
            <consortium name="The Broad Institute Genomics Platform"/>
            <person name="Cuomo C."/>
            <person name="de Hoog S."/>
            <person name="Gorbushina A."/>
            <person name="Stielow B."/>
            <person name="Teixiera M."/>
            <person name="Abouelleil A."/>
            <person name="Chapman S.B."/>
            <person name="Priest M."/>
            <person name="Young S.K."/>
            <person name="Wortman J."/>
            <person name="Nusbaum C."/>
            <person name="Birren B."/>
        </authorList>
    </citation>
    <scope>NUCLEOTIDE SEQUENCE [LARGE SCALE GENOMIC DNA]</scope>
    <source>
        <strain evidence="2">CBS 173.52</strain>
    </source>
</reference>
<proteinExistence type="predicted"/>
<sequence>MPSLWLEELEQLRHDQSNNIPHSNEAQRPSTGVCGPYSWDSSMRQEQIRAMMALQYSDDINRSRWNESQQNNDLSYSPAFSGSPVVSSTAPQTRSSDIDSLFEGSDAGGEISMLQSRFEETAGESPADAISHHGHDRPSACGPSRQLQGQQSASLSEAEYEPEEPAHGEGGYERHPATQEEVPRRQLPENGWHSNDNEAAWQSISQQREQLQGQREETDTKREDVHDCSLTRPAAAETPRSNVHAFQACVNVLLAASMGIGLWNPSDTADVVQPVRRVAVNLINIRAPVVMSIRAVKTTEISPSSKYIRNKPQTINHSLNHCRRSNSTSGASARQQLQMPRMPAGAYMVVFAPVRLGDANVIRCIRCAMEQNRTMNSIRLLNPAFAETLETEYRPPPPKLTELIENPTHGLSPQINTPTFSRKDSVLGMPRAATPAFGRQCSITPSRPDTPRPPAGSTPSTPYAADVLQDYVQQSIELGLLPPNQEYIRPSVEPELPPRNRARESTPAHVVRSSTPSPFSRRGTDVDVRMRDASGTILPGDLGRELSLPPPTSQPVSVVSYRPAVSRVKPALPPIPDSGSPINQPKRGERRKSAVQGSKVEKRSVTGSTSKPKSRNVTRKSTASVGKLVDKAKKKTKDAAENAGGQGQPTATSKDGGKVAAAVAKIEQQVKQQDEEKHPKQKDGTATLELELFNDPVPAEARYAIFSHTWEDDEVTFEDMKGLAVARGKRGFAKIQAVCALAVGHGLQMLGSTPVVSTNLRALS</sequence>
<organism evidence="2">
    <name type="scientific">Cladophialophora bantiana (strain ATCC 10958 / CBS 173.52 / CDC B-1940 / NIH 8579)</name>
    <name type="common">Xylohypha bantiana</name>
    <dbReference type="NCBI Taxonomy" id="1442370"/>
    <lineage>
        <taxon>Eukaryota</taxon>
        <taxon>Fungi</taxon>
        <taxon>Dikarya</taxon>
        <taxon>Ascomycota</taxon>
        <taxon>Pezizomycotina</taxon>
        <taxon>Eurotiomycetes</taxon>
        <taxon>Chaetothyriomycetidae</taxon>
        <taxon>Chaetothyriales</taxon>
        <taxon>Herpotrichiellaceae</taxon>
        <taxon>Cladophialophora</taxon>
    </lineage>
</organism>
<gene>
    <name evidence="2" type="ORF">Z519_08897</name>
</gene>
<feature type="compositionally biased region" description="Basic and acidic residues" evidence="1">
    <location>
        <begin position="496"/>
        <end position="506"/>
    </location>
</feature>
<feature type="compositionally biased region" description="Polar residues" evidence="1">
    <location>
        <begin position="17"/>
        <end position="30"/>
    </location>
</feature>
<feature type="region of interest" description="Disordered" evidence="1">
    <location>
        <begin position="10"/>
        <end position="36"/>
    </location>
</feature>
<dbReference type="GeneID" id="27701825"/>
<feature type="compositionally biased region" description="Basic and acidic residues" evidence="1">
    <location>
        <begin position="214"/>
        <end position="226"/>
    </location>
</feature>
<feature type="compositionally biased region" description="Low complexity" evidence="1">
    <location>
        <begin position="203"/>
        <end position="213"/>
    </location>
</feature>
<feature type="region of interest" description="Disordered" evidence="1">
    <location>
        <begin position="65"/>
        <end position="106"/>
    </location>
</feature>
<dbReference type="AlphaFoldDB" id="A0A0D2HAE9"/>
<protein>
    <submittedName>
        <fullName evidence="2">Uncharacterized protein</fullName>
    </submittedName>
</protein>
<feature type="region of interest" description="Disordered" evidence="1">
    <location>
        <begin position="119"/>
        <end position="182"/>
    </location>
</feature>
<feature type="compositionally biased region" description="Polar residues" evidence="1">
    <location>
        <begin position="409"/>
        <end position="420"/>
    </location>
</feature>
<dbReference type="EMBL" id="KN846993">
    <property type="protein sequence ID" value="KIW90253.1"/>
    <property type="molecule type" value="Genomic_DNA"/>
</dbReference>
<feature type="compositionally biased region" description="Basic and acidic residues" evidence="1">
    <location>
        <begin position="522"/>
        <end position="532"/>
    </location>
</feature>
<dbReference type="VEuPathDB" id="FungiDB:Z519_08897"/>
<accession>A0A0D2HAE9</accession>
<feature type="compositionally biased region" description="Polar residues" evidence="1">
    <location>
        <begin position="66"/>
        <end position="95"/>
    </location>
</feature>
<evidence type="ECO:0000313" key="2">
    <source>
        <dbReference type="EMBL" id="KIW90253.1"/>
    </source>
</evidence>
<feature type="compositionally biased region" description="Basic and acidic residues" evidence="1">
    <location>
        <begin position="164"/>
        <end position="182"/>
    </location>
</feature>
<evidence type="ECO:0000256" key="1">
    <source>
        <dbReference type="SAM" id="MobiDB-lite"/>
    </source>
</evidence>